<dbReference type="Gene3D" id="3.40.50.300">
    <property type="entry name" value="P-loop containing nucleotide triphosphate hydrolases"/>
    <property type="match status" value="1"/>
</dbReference>
<dbReference type="EMBL" id="QURH01000236">
    <property type="protein sequence ID" value="RFU41055.1"/>
    <property type="molecule type" value="Genomic_DNA"/>
</dbReference>
<keyword evidence="3" id="KW-1185">Reference proteome</keyword>
<reference evidence="2 3" key="1">
    <citation type="submission" date="2018-08" db="EMBL/GenBank/DDBJ databases">
        <title>Actinomadura jelena sp. nov., a novel Actinomycete isolated from soil in Chad.</title>
        <authorList>
            <person name="Shi L."/>
        </authorList>
    </citation>
    <scope>NUCLEOTIDE SEQUENCE [LARGE SCALE GENOMIC DNA]</scope>
    <source>
        <strain evidence="2 3">NEAU-G17</strain>
    </source>
</reference>
<dbReference type="InterPro" id="IPR027417">
    <property type="entry name" value="P-loop_NTPase"/>
</dbReference>
<name>A0A372JM34_9ACTN</name>
<dbReference type="RefSeq" id="WP_117357884.1">
    <property type="nucleotide sequence ID" value="NZ_QURH01000236.1"/>
</dbReference>
<evidence type="ECO:0000313" key="2">
    <source>
        <dbReference type="EMBL" id="RFU41055.1"/>
    </source>
</evidence>
<proteinExistence type="predicted"/>
<gene>
    <name evidence="2" type="ORF">DZF91_13870</name>
</gene>
<sequence length="1016" mass="112014">MARGISYKDAVKILGGGSPVVEALDRLMGGILLTATAGGSELALSLFDAKGELGRLSGELVSGLGDRMRGLSRFSRTQRLEAARKVLMLTAFFDALAEADLPEDLRRFSRADQLSLVGAEPSRRLKRVVSYLTQDASAHQDALIRYDGSPHRDGRPFFEGLGMAVTELAWAEGELDPDALRVLTEDVPAAAMARYEELYLRLATEFPELAFWTDRMDHHATRTELASVRTGLEGLRDVLERLSSGTAPDERRAALARAHRARLDRPVTLSAETPGALRFPSLAEIYVNPRYRVTQAHPAVRLNEESTWEHGGVHDDLQAFLIGYLTSFATVSEPLLLLGQPGAGKSKFTEMLAASLPPEDFMAVRVALREVPADADLQTQIEAGIRSATGETLSWPDLARSAGDALPVILLDGFDELLQATGVSQSDYLEQVVRFQEREAAQGRPVAVLVTSRTSVADRMRIPNGGVVAVRLEPFSEEQTARWLDVWHSTTASDLAARGLSPLPVETALRHPALASQPLLLLMLALYDSDDNALQKDDHALDSADLYERLLTRFAEREVRKLHPELDGASFADAVEDELQRLSITAFAMFNRGRQWVTEDELSEDLAALLPDPVAPRQGSIRAALTPGQVVVGRFFFVHRAQAVQGGEVRGTYEFLHATFGEYLVARLIVRELSDLVSFARATRNRHQLVDDAFLHALLSFAALTERSAIVTFLQRLVGRSPNRDALADLLHGLFHEAFTARTGRTLNEYQPVRCTVPTRIATHSANLLLLLVMAREVITGSDLFPGSPEPVEEWQRCTGLWSSHLTSTSWLSLPFHVGLDRIWTDGRVDISLRNAPMSITEEANAGWLLRSSARARPLGSVPTMLISVAHFACQPETDILTHALGPLLWDSTIGEHLVTSFADTPRGLVSGASAYLGLCQEAASPDSDQEELVRRYEECLAFLKGAAPELWAVLILRHLTVDAERLPPNWRRSVYERLQEHCPPDSPARDLLDRAMAAVFFKPHTGRPLRRGECH</sequence>
<dbReference type="Pfam" id="PF22738">
    <property type="entry name" value="NNH7"/>
    <property type="match status" value="1"/>
</dbReference>
<dbReference type="Proteomes" id="UP000261811">
    <property type="component" value="Unassembled WGS sequence"/>
</dbReference>
<accession>A0A372JM34</accession>
<dbReference type="OrthoDB" id="419933at2"/>
<dbReference type="SUPFAM" id="SSF52540">
    <property type="entry name" value="P-loop containing nucleoside triphosphate hydrolases"/>
    <property type="match status" value="1"/>
</dbReference>
<dbReference type="InterPro" id="IPR054567">
    <property type="entry name" value="NNH7"/>
</dbReference>
<comment type="caution">
    <text evidence="2">The sequence shown here is derived from an EMBL/GenBank/DDBJ whole genome shotgun (WGS) entry which is preliminary data.</text>
</comment>
<feature type="domain" description="NACHT N-terminal Helical" evidence="1">
    <location>
        <begin position="3"/>
        <end position="216"/>
    </location>
</feature>
<protein>
    <recommendedName>
        <fullName evidence="1">NACHT N-terminal Helical domain-containing protein</fullName>
    </recommendedName>
</protein>
<evidence type="ECO:0000259" key="1">
    <source>
        <dbReference type="Pfam" id="PF22738"/>
    </source>
</evidence>
<evidence type="ECO:0000313" key="3">
    <source>
        <dbReference type="Proteomes" id="UP000261811"/>
    </source>
</evidence>
<organism evidence="2 3">
    <name type="scientific">Actinomadura logoneensis</name>
    <dbReference type="NCBI Taxonomy" id="2293572"/>
    <lineage>
        <taxon>Bacteria</taxon>
        <taxon>Bacillati</taxon>
        <taxon>Actinomycetota</taxon>
        <taxon>Actinomycetes</taxon>
        <taxon>Streptosporangiales</taxon>
        <taxon>Thermomonosporaceae</taxon>
        <taxon>Actinomadura</taxon>
    </lineage>
</organism>
<dbReference type="AlphaFoldDB" id="A0A372JM34"/>